<keyword evidence="10" id="KW-0443">Lipid metabolism</keyword>
<keyword evidence="9 15" id="KW-1133">Transmembrane helix</keyword>
<dbReference type="PANTHER" id="PTHR14269">
    <property type="entry name" value="CDP-DIACYLGLYCEROL--GLYCEROL-3-PHOSPHATE 3-PHOSPHATIDYLTRANSFERASE-RELATED"/>
    <property type="match status" value="1"/>
</dbReference>
<evidence type="ECO:0000256" key="3">
    <source>
        <dbReference type="ARBA" id="ARBA00005189"/>
    </source>
</evidence>
<evidence type="ECO:0000256" key="7">
    <source>
        <dbReference type="ARBA" id="ARBA00022516"/>
    </source>
</evidence>
<dbReference type="GO" id="GO:0008444">
    <property type="term" value="F:CDP-diacylglycerol-glycerol-3-phosphate 3-phosphatidyltransferase activity"/>
    <property type="evidence" value="ECO:0007669"/>
    <property type="project" value="UniProtKB-EC"/>
</dbReference>
<evidence type="ECO:0000256" key="14">
    <source>
        <dbReference type="ARBA" id="ARBA00048586"/>
    </source>
</evidence>
<keyword evidence="13" id="KW-1208">Phospholipid metabolism</keyword>
<evidence type="ECO:0000256" key="4">
    <source>
        <dbReference type="ARBA" id="ARBA00010441"/>
    </source>
</evidence>
<proteinExistence type="inferred from homology"/>
<dbReference type="PIRSF" id="PIRSF000847">
    <property type="entry name" value="Phos_ph_gly_syn"/>
    <property type="match status" value="1"/>
</dbReference>
<gene>
    <name evidence="16" type="ORF">W911_06570</name>
</gene>
<accession>V5SCA9</accession>
<evidence type="ECO:0000256" key="13">
    <source>
        <dbReference type="ARBA" id="ARBA00023264"/>
    </source>
</evidence>
<dbReference type="OrthoDB" id="9796672at2"/>
<evidence type="ECO:0000256" key="11">
    <source>
        <dbReference type="ARBA" id="ARBA00023136"/>
    </source>
</evidence>
<dbReference type="EMBL" id="CP006912">
    <property type="protein sequence ID" value="AHB48122.1"/>
    <property type="molecule type" value="Genomic_DNA"/>
</dbReference>
<dbReference type="STRING" id="1029756.W911_06570"/>
<dbReference type="GO" id="GO:0016020">
    <property type="term" value="C:membrane"/>
    <property type="evidence" value="ECO:0007669"/>
    <property type="project" value="UniProtKB-SubCell"/>
</dbReference>
<dbReference type="PANTHER" id="PTHR14269:SF62">
    <property type="entry name" value="CDP-DIACYLGLYCEROL--GLYCEROL-3-PHOSPHATE 3-PHOSPHATIDYLTRANSFERASE 1, CHLOROPLASTIC"/>
    <property type="match status" value="1"/>
</dbReference>
<sequence>MVVFRVTNPRYLNVPNVITLGRVILVPIVFWLLLTGETKLAFFVFLLAGVSDAVDGFIAKRFGLTTELGAYLDPLADKLLLVSVFVALGVMGALPSWLVIAVVSRDILIVIGVMLSWVLDHPMRIQPLAVSKANTAAQIFLAATVLADEGFRLGLGDVRFLLVWITGALTVASLAAYLRAWLRHMSG</sequence>
<comment type="catalytic activity">
    <reaction evidence="14">
        <text>a CDP-1,2-diacyl-sn-glycerol + sn-glycerol 3-phosphate = a 1,2-diacyl-sn-glycero-3-phospho-(1'-sn-glycero-3'-phosphate) + CMP + H(+)</text>
        <dbReference type="Rhea" id="RHEA:12593"/>
        <dbReference type="ChEBI" id="CHEBI:15378"/>
        <dbReference type="ChEBI" id="CHEBI:57597"/>
        <dbReference type="ChEBI" id="CHEBI:58332"/>
        <dbReference type="ChEBI" id="CHEBI:60110"/>
        <dbReference type="ChEBI" id="CHEBI:60377"/>
        <dbReference type="EC" id="2.7.8.5"/>
    </reaction>
</comment>
<dbReference type="RefSeq" id="WP_023786707.1">
    <property type="nucleotide sequence ID" value="NC_022997.1"/>
</dbReference>
<dbReference type="Gene3D" id="1.20.120.1760">
    <property type="match status" value="1"/>
</dbReference>
<evidence type="ECO:0000256" key="8">
    <source>
        <dbReference type="ARBA" id="ARBA00022692"/>
    </source>
</evidence>
<name>V5SCA9_9HYPH</name>
<dbReference type="PATRIC" id="fig|1029756.8.peg.1376"/>
<protein>
    <recommendedName>
        <fullName evidence="6">CDP-diacylglycerol--glycerol-3-phosphate 3-phosphatidyltransferase</fullName>
        <ecNumber evidence="5">2.7.8.5</ecNumber>
    </recommendedName>
</protein>
<keyword evidence="7" id="KW-0444">Lipid biosynthesis</keyword>
<evidence type="ECO:0000256" key="10">
    <source>
        <dbReference type="ARBA" id="ARBA00023098"/>
    </source>
</evidence>
<reference evidence="16 17" key="1">
    <citation type="journal article" date="2014" name="Genome Announc.">
        <title>Complete Genome Sequence of Hyphomicrobium nitrativorans Strain NL23, a Denitrifying Bacterium Isolated from Biofilm of a Methanol-Fed Denitrification System Treating Seawater at the Montreal Biodome.</title>
        <authorList>
            <person name="Martineau C."/>
            <person name="Villeneuve C."/>
            <person name="Mauffrey F."/>
            <person name="Villemur R."/>
        </authorList>
    </citation>
    <scope>NUCLEOTIDE SEQUENCE [LARGE SCALE GENOMIC DNA]</scope>
    <source>
        <strain evidence="16">NL23</strain>
    </source>
</reference>
<evidence type="ECO:0000313" key="17">
    <source>
        <dbReference type="Proteomes" id="UP000018542"/>
    </source>
</evidence>
<evidence type="ECO:0000313" key="16">
    <source>
        <dbReference type="EMBL" id="AHB48122.1"/>
    </source>
</evidence>
<dbReference type="InterPro" id="IPR004570">
    <property type="entry name" value="Phosphatidylglycerol_P_synth"/>
</dbReference>
<feature type="transmembrane region" description="Helical" evidence="15">
    <location>
        <begin position="79"/>
        <end position="101"/>
    </location>
</feature>
<dbReference type="EC" id="2.7.8.5" evidence="5"/>
<evidence type="ECO:0000256" key="2">
    <source>
        <dbReference type="ARBA" id="ARBA00005042"/>
    </source>
</evidence>
<dbReference type="AlphaFoldDB" id="V5SCA9"/>
<evidence type="ECO:0000256" key="1">
    <source>
        <dbReference type="ARBA" id="ARBA00004141"/>
    </source>
</evidence>
<dbReference type="InterPro" id="IPR000462">
    <property type="entry name" value="CDP-OH_P_trans"/>
</dbReference>
<keyword evidence="17" id="KW-1185">Reference proteome</keyword>
<dbReference type="InterPro" id="IPR043130">
    <property type="entry name" value="CDP-OH_PTrfase_TM_dom"/>
</dbReference>
<dbReference type="Pfam" id="PF01066">
    <property type="entry name" value="CDP-OH_P_transf"/>
    <property type="match status" value="1"/>
</dbReference>
<keyword evidence="8 15" id="KW-0812">Transmembrane</keyword>
<evidence type="ECO:0000256" key="5">
    <source>
        <dbReference type="ARBA" id="ARBA00013170"/>
    </source>
</evidence>
<evidence type="ECO:0000256" key="12">
    <source>
        <dbReference type="ARBA" id="ARBA00023209"/>
    </source>
</evidence>
<feature type="transmembrane region" description="Helical" evidence="15">
    <location>
        <begin position="12"/>
        <end position="34"/>
    </location>
</feature>
<dbReference type="HOGENOM" id="CLU_051314_6_2_5"/>
<feature type="transmembrane region" description="Helical" evidence="15">
    <location>
        <begin position="40"/>
        <end position="58"/>
    </location>
</feature>
<dbReference type="KEGG" id="hni:W911_06570"/>
<organism evidence="16 17">
    <name type="scientific">Hyphomicrobium nitrativorans NL23</name>
    <dbReference type="NCBI Taxonomy" id="1029756"/>
    <lineage>
        <taxon>Bacteria</taxon>
        <taxon>Pseudomonadati</taxon>
        <taxon>Pseudomonadota</taxon>
        <taxon>Alphaproteobacteria</taxon>
        <taxon>Hyphomicrobiales</taxon>
        <taxon>Hyphomicrobiaceae</taxon>
        <taxon>Hyphomicrobium</taxon>
    </lineage>
</organism>
<keyword evidence="11 15" id="KW-0472">Membrane</keyword>
<keyword evidence="16" id="KW-0808">Transferase</keyword>
<evidence type="ECO:0000256" key="6">
    <source>
        <dbReference type="ARBA" id="ARBA00014944"/>
    </source>
</evidence>
<dbReference type="FunFam" id="1.20.120.1760:FF:000033">
    <property type="entry name" value="CDP-alcohol phosphatidyltransferase"/>
    <property type="match status" value="1"/>
</dbReference>
<dbReference type="Proteomes" id="UP000018542">
    <property type="component" value="Chromosome"/>
</dbReference>
<comment type="similarity">
    <text evidence="4">Belongs to the CDP-alcohol phosphatidyltransferase class-I family.</text>
</comment>
<dbReference type="GO" id="GO:0046474">
    <property type="term" value="P:glycerophospholipid biosynthetic process"/>
    <property type="evidence" value="ECO:0007669"/>
    <property type="project" value="TreeGrafter"/>
</dbReference>
<comment type="pathway">
    <text evidence="3">Lipid metabolism.</text>
</comment>
<feature type="transmembrane region" description="Helical" evidence="15">
    <location>
        <begin position="161"/>
        <end position="182"/>
    </location>
</feature>
<dbReference type="InterPro" id="IPR050324">
    <property type="entry name" value="CDP-alcohol_PTase-I"/>
</dbReference>
<comment type="pathway">
    <text evidence="2">Phospholipid metabolism; phosphatidylglycerol biosynthesis; phosphatidylglycerol from CDP-diacylglycerol: step 1/2.</text>
</comment>
<keyword evidence="12" id="KW-0594">Phospholipid biosynthesis</keyword>
<comment type="subcellular location">
    <subcellularLocation>
        <location evidence="1">Membrane</location>
        <topology evidence="1">Multi-pass membrane protein</topology>
    </subcellularLocation>
</comment>
<evidence type="ECO:0000256" key="15">
    <source>
        <dbReference type="SAM" id="Phobius"/>
    </source>
</evidence>
<evidence type="ECO:0000256" key="9">
    <source>
        <dbReference type="ARBA" id="ARBA00022989"/>
    </source>
</evidence>